<dbReference type="KEGG" id="pna:Pnap_2259"/>
<protein>
    <recommendedName>
        <fullName evidence="3">Phage protein</fullName>
    </recommendedName>
</protein>
<evidence type="ECO:0000313" key="2">
    <source>
        <dbReference type="Proteomes" id="UP000000644"/>
    </source>
</evidence>
<organism evidence="1 2">
    <name type="scientific">Polaromonas naphthalenivorans (strain CJ2)</name>
    <dbReference type="NCBI Taxonomy" id="365044"/>
    <lineage>
        <taxon>Bacteria</taxon>
        <taxon>Pseudomonadati</taxon>
        <taxon>Pseudomonadota</taxon>
        <taxon>Betaproteobacteria</taxon>
        <taxon>Burkholderiales</taxon>
        <taxon>Comamonadaceae</taxon>
        <taxon>Polaromonas</taxon>
    </lineage>
</organism>
<dbReference type="RefSeq" id="WP_011801645.1">
    <property type="nucleotide sequence ID" value="NC_008781.1"/>
</dbReference>
<dbReference type="EMBL" id="CP000529">
    <property type="protein sequence ID" value="ABM37567.1"/>
    <property type="molecule type" value="Genomic_DNA"/>
</dbReference>
<name>A1VPI9_POLNA</name>
<accession>A1VPI9</accession>
<dbReference type="Proteomes" id="UP000000644">
    <property type="component" value="Chromosome"/>
</dbReference>
<sequence>MEISLRIENLQPLDSDLKRLSGEQLRAAFAKAINDTAFQLRRGVQDEMRRVFDRPTPYILSSPRVVMATPARLTASVLPTYMGGKGIDPQKILQAQEFGGPRRDKRSEAAFRRAGILPRGYYLAIPKTPYPGSDDGRGNLRGPFLVQLITYFQASGEQGYKANMTDKRKRSIHKGTAKTAGRRYFVTYGHLRSGKTQHLAPGIWAAQGAYGVDIRPVVMFVRTPNYKPLMSMERVAQAVNVQEYLDRRVRYRVREAAGV</sequence>
<proteinExistence type="predicted"/>
<dbReference type="HOGENOM" id="CLU_082961_0_0_4"/>
<dbReference type="STRING" id="365044.Pnap_2259"/>
<dbReference type="OrthoDB" id="6871774at2"/>
<dbReference type="AlphaFoldDB" id="A1VPI9"/>
<dbReference type="eggNOG" id="ENOG5032SUA">
    <property type="taxonomic scope" value="Bacteria"/>
</dbReference>
<reference evidence="2" key="1">
    <citation type="journal article" date="2009" name="Environ. Microbiol.">
        <title>The genome of Polaromonas naphthalenivorans strain CJ2, isolated from coal tar-contaminated sediment, reveals physiological and metabolic versatility and evolution through extensive horizontal gene transfer.</title>
        <authorList>
            <person name="Yagi J.M."/>
            <person name="Sims D."/>
            <person name="Brettin T."/>
            <person name="Bruce D."/>
            <person name="Madsen E.L."/>
        </authorList>
    </citation>
    <scope>NUCLEOTIDE SEQUENCE [LARGE SCALE GENOMIC DNA]</scope>
    <source>
        <strain evidence="2">CJ2</strain>
    </source>
</reference>
<evidence type="ECO:0000313" key="1">
    <source>
        <dbReference type="EMBL" id="ABM37567.1"/>
    </source>
</evidence>
<keyword evidence="2" id="KW-1185">Reference proteome</keyword>
<evidence type="ECO:0008006" key="3">
    <source>
        <dbReference type="Google" id="ProtNLM"/>
    </source>
</evidence>
<gene>
    <name evidence="1" type="ordered locus">Pnap_2259</name>
</gene>